<reference evidence="3" key="1">
    <citation type="submission" date="2019-01" db="EMBL/GenBank/DDBJ databases">
        <title>Draft genome sequences of three monokaryotic isolates of the white-rot basidiomycete fungus Dichomitus squalens.</title>
        <authorList>
            <consortium name="DOE Joint Genome Institute"/>
            <person name="Lopez S.C."/>
            <person name="Andreopoulos B."/>
            <person name="Pangilinan J."/>
            <person name="Lipzen A."/>
            <person name="Riley R."/>
            <person name="Ahrendt S."/>
            <person name="Ng V."/>
            <person name="Barry K."/>
            <person name="Daum C."/>
            <person name="Grigoriev I.V."/>
            <person name="Hilden K.S."/>
            <person name="Makela M.R."/>
            <person name="de Vries R.P."/>
        </authorList>
    </citation>
    <scope>NUCLEOTIDE SEQUENCE [LARGE SCALE GENOMIC DNA]</scope>
    <source>
        <strain evidence="3">OM18370.1</strain>
    </source>
</reference>
<dbReference type="EMBL" id="ML143523">
    <property type="protein sequence ID" value="TBU22877.1"/>
    <property type="molecule type" value="Genomic_DNA"/>
</dbReference>
<accession>A0A4Q9M8X9</accession>
<name>A0A4Q9M8X9_9APHY</name>
<feature type="compositionally biased region" description="Low complexity" evidence="2">
    <location>
        <begin position="1"/>
        <end position="18"/>
    </location>
</feature>
<dbReference type="OrthoDB" id="2758570at2759"/>
<dbReference type="Proteomes" id="UP000292957">
    <property type="component" value="Unassembled WGS sequence"/>
</dbReference>
<evidence type="ECO:0000313" key="3">
    <source>
        <dbReference type="EMBL" id="TBU22877.1"/>
    </source>
</evidence>
<proteinExistence type="predicted"/>
<protein>
    <submittedName>
        <fullName evidence="3">Uncharacterized protein</fullName>
    </submittedName>
</protein>
<dbReference type="AlphaFoldDB" id="A0A4Q9M8X9"/>
<sequence>MDVDPSSQPRSRSRSPPSGAIVSHHGEIRKKRRIVSPESSEETIGDHRGTGRNPVRGQIAWRTSREPSGIQPSVSIHSQEPFKPSDTGAVISSEGYRGWREPDPEPDLTPTPSEEELPDPTQPSTDSGNLSDRQNKRMFPRLLRKEDTLMSIDPASQPPDPSSEDTELRPDVSSANLATMLDHLRQKQREDLEVFAKNIRAHIEVECADLKNELTRVKAELVDLRLQYQCMQNGK</sequence>
<feature type="compositionally biased region" description="Polar residues" evidence="2">
    <location>
        <begin position="122"/>
        <end position="132"/>
    </location>
</feature>
<evidence type="ECO:0000256" key="1">
    <source>
        <dbReference type="SAM" id="Coils"/>
    </source>
</evidence>
<keyword evidence="1" id="KW-0175">Coiled coil</keyword>
<organism evidence="3">
    <name type="scientific">Dichomitus squalens</name>
    <dbReference type="NCBI Taxonomy" id="114155"/>
    <lineage>
        <taxon>Eukaryota</taxon>
        <taxon>Fungi</taxon>
        <taxon>Dikarya</taxon>
        <taxon>Basidiomycota</taxon>
        <taxon>Agaricomycotina</taxon>
        <taxon>Agaricomycetes</taxon>
        <taxon>Polyporales</taxon>
        <taxon>Polyporaceae</taxon>
        <taxon>Dichomitus</taxon>
    </lineage>
</organism>
<evidence type="ECO:0000256" key="2">
    <source>
        <dbReference type="SAM" id="MobiDB-lite"/>
    </source>
</evidence>
<feature type="region of interest" description="Disordered" evidence="2">
    <location>
        <begin position="1"/>
        <end position="170"/>
    </location>
</feature>
<feature type="coiled-coil region" evidence="1">
    <location>
        <begin position="200"/>
        <end position="227"/>
    </location>
</feature>
<gene>
    <name evidence="3" type="ORF">BD311DRAFT_811157</name>
</gene>